<comment type="caution">
    <text evidence="12">The sequence shown here is derived from an EMBL/GenBank/DDBJ whole genome shotgun (WGS) entry which is preliminary data.</text>
</comment>
<comment type="function">
    <text evidence="7">With S5 and S12 plays an important role in translational accuracy.</text>
</comment>
<dbReference type="Pfam" id="PF00163">
    <property type="entry name" value="Ribosomal_S4"/>
    <property type="match status" value="1"/>
</dbReference>
<dbReference type="SMART" id="SM01390">
    <property type="entry name" value="Ribosomal_S4"/>
    <property type="match status" value="1"/>
</dbReference>
<dbReference type="PROSITE" id="PS50889">
    <property type="entry name" value="S4"/>
    <property type="match status" value="1"/>
</dbReference>
<evidence type="ECO:0000259" key="11">
    <source>
        <dbReference type="SMART" id="SM01390"/>
    </source>
</evidence>
<keyword evidence="3 7" id="KW-0694">RNA-binding</keyword>
<evidence type="ECO:0000256" key="1">
    <source>
        <dbReference type="ARBA" id="ARBA00007465"/>
    </source>
</evidence>
<evidence type="ECO:0000313" key="12">
    <source>
        <dbReference type="EMBL" id="MDY0873298.1"/>
    </source>
</evidence>
<proteinExistence type="inferred from homology"/>
<dbReference type="RefSeq" id="WP_320501754.1">
    <property type="nucleotide sequence ID" value="NZ_JAXCLX010000002.1"/>
</dbReference>
<evidence type="ECO:0000256" key="8">
    <source>
        <dbReference type="RuleBase" id="RU003699"/>
    </source>
</evidence>
<dbReference type="SUPFAM" id="SSF55174">
    <property type="entry name" value="Alpha-L RNA-binding motif"/>
    <property type="match status" value="1"/>
</dbReference>
<dbReference type="NCBIfam" id="TIGR01017">
    <property type="entry name" value="rpsD_bact"/>
    <property type="match status" value="1"/>
</dbReference>
<evidence type="ECO:0000256" key="3">
    <source>
        <dbReference type="ARBA" id="ARBA00022884"/>
    </source>
</evidence>
<evidence type="ECO:0000256" key="2">
    <source>
        <dbReference type="ARBA" id="ARBA00022730"/>
    </source>
</evidence>
<dbReference type="InterPro" id="IPR022801">
    <property type="entry name" value="Ribosomal_uS4"/>
</dbReference>
<dbReference type="PROSITE" id="PS00632">
    <property type="entry name" value="RIBOSOMAL_S4"/>
    <property type="match status" value="1"/>
</dbReference>
<dbReference type="InterPro" id="IPR002942">
    <property type="entry name" value="S4_RNA-bd"/>
</dbReference>
<evidence type="ECO:0000313" key="13">
    <source>
        <dbReference type="Proteomes" id="UP001271769"/>
    </source>
</evidence>
<dbReference type="InterPro" id="IPR001912">
    <property type="entry name" value="Ribosomal_uS4_N"/>
</dbReference>
<reference evidence="12 13" key="1">
    <citation type="journal article" date="2013" name="Antonie Van Leeuwenhoek">
        <title>Dongia rigui sp. nov., isolated from freshwater of a large wetland in Korea.</title>
        <authorList>
            <person name="Baik K.S."/>
            <person name="Hwang Y.M."/>
            <person name="Choi J.S."/>
            <person name="Kwon J."/>
            <person name="Seong C.N."/>
        </authorList>
    </citation>
    <scope>NUCLEOTIDE SEQUENCE [LARGE SCALE GENOMIC DNA]</scope>
    <source>
        <strain evidence="12 13">04SU4-P</strain>
    </source>
</reference>
<evidence type="ECO:0000256" key="6">
    <source>
        <dbReference type="ARBA" id="ARBA00035254"/>
    </source>
</evidence>
<name>A0ABU5E1E5_9PROT</name>
<keyword evidence="4 7" id="KW-0689">Ribosomal protein</keyword>
<feature type="region of interest" description="Disordered" evidence="9">
    <location>
        <begin position="21"/>
        <end position="44"/>
    </location>
</feature>
<evidence type="ECO:0000256" key="4">
    <source>
        <dbReference type="ARBA" id="ARBA00022980"/>
    </source>
</evidence>
<dbReference type="InterPro" id="IPR018079">
    <property type="entry name" value="Ribosomal_uS4_CS"/>
</dbReference>
<dbReference type="PANTHER" id="PTHR11831:SF4">
    <property type="entry name" value="SMALL RIBOSOMAL SUBUNIT PROTEIN US4M"/>
    <property type="match status" value="1"/>
</dbReference>
<comment type="subunit">
    <text evidence="7">Part of the 30S ribosomal subunit. Contacts protein S5. The interaction surface between S4 and S5 is involved in control of translational fidelity.</text>
</comment>
<evidence type="ECO:0000259" key="10">
    <source>
        <dbReference type="SMART" id="SM00363"/>
    </source>
</evidence>
<dbReference type="Pfam" id="PF01479">
    <property type="entry name" value="S4"/>
    <property type="match status" value="1"/>
</dbReference>
<accession>A0ABU5E1E5</accession>
<dbReference type="PANTHER" id="PTHR11831">
    <property type="entry name" value="30S 40S RIBOSOMAL PROTEIN"/>
    <property type="match status" value="1"/>
</dbReference>
<dbReference type="NCBIfam" id="NF003717">
    <property type="entry name" value="PRK05327.1"/>
    <property type="match status" value="1"/>
</dbReference>
<dbReference type="InterPro" id="IPR036986">
    <property type="entry name" value="S4_RNA-bd_sf"/>
</dbReference>
<organism evidence="12 13">
    <name type="scientific">Dongia rigui</name>
    <dbReference type="NCBI Taxonomy" id="940149"/>
    <lineage>
        <taxon>Bacteria</taxon>
        <taxon>Pseudomonadati</taxon>
        <taxon>Pseudomonadota</taxon>
        <taxon>Alphaproteobacteria</taxon>
        <taxon>Rhodospirillales</taxon>
        <taxon>Dongiaceae</taxon>
        <taxon>Dongia</taxon>
    </lineage>
</organism>
<dbReference type="CDD" id="cd00165">
    <property type="entry name" value="S4"/>
    <property type="match status" value="1"/>
</dbReference>
<dbReference type="EMBL" id="JAXCLX010000002">
    <property type="protein sequence ID" value="MDY0873298.1"/>
    <property type="molecule type" value="Genomic_DNA"/>
</dbReference>
<dbReference type="InterPro" id="IPR005709">
    <property type="entry name" value="Ribosomal_uS4_bac-type"/>
</dbReference>
<dbReference type="GO" id="GO:0005840">
    <property type="term" value="C:ribosome"/>
    <property type="evidence" value="ECO:0007669"/>
    <property type="project" value="UniProtKB-KW"/>
</dbReference>
<comment type="function">
    <text evidence="7">One of the primary rRNA binding proteins, it binds directly to 16S rRNA where it nucleates assembly of the body of the 30S subunit.</text>
</comment>
<dbReference type="SMART" id="SM00363">
    <property type="entry name" value="S4"/>
    <property type="match status" value="1"/>
</dbReference>
<keyword evidence="13" id="KW-1185">Reference proteome</keyword>
<dbReference type="Gene3D" id="1.10.1050.10">
    <property type="entry name" value="Ribosomal Protein S4 Delta 41, Chain A, domain 1"/>
    <property type="match status" value="1"/>
</dbReference>
<protein>
    <recommendedName>
        <fullName evidence="6 7">Small ribosomal subunit protein uS4</fullName>
    </recommendedName>
</protein>
<dbReference type="HAMAP" id="MF_01306_B">
    <property type="entry name" value="Ribosomal_uS4_B"/>
    <property type="match status" value="1"/>
</dbReference>
<gene>
    <name evidence="7 12" type="primary">rpsD</name>
    <name evidence="12" type="ORF">SMD31_15255</name>
</gene>
<keyword evidence="2 7" id="KW-0699">rRNA-binding</keyword>
<dbReference type="Proteomes" id="UP001271769">
    <property type="component" value="Unassembled WGS sequence"/>
</dbReference>
<sequence>MSKRIEAKHKIDRRLGVNLWGRPKSPVNDREYGPGQHGQRRKKPTDYGIQLMAKQRLKGYYGSIGERQFRKLYQEAVRRRGDTSENLIGLLERRLETVVYRAKFVPTVFAARQFVNHGHVLVNGKRVNIGSYKLSDGDVVEVRERAKQLTLVVGAAQSQERDTPDYLEVDHKKMTAKFVRVPALGDVPYPVSMEPHLVVEYYSR</sequence>
<keyword evidence="5 7" id="KW-0687">Ribonucleoprotein</keyword>
<evidence type="ECO:0000256" key="7">
    <source>
        <dbReference type="HAMAP-Rule" id="MF_01306"/>
    </source>
</evidence>
<comment type="similarity">
    <text evidence="1 7 8">Belongs to the universal ribosomal protein uS4 family.</text>
</comment>
<feature type="domain" description="RNA-binding S4" evidence="10">
    <location>
        <begin position="93"/>
        <end position="157"/>
    </location>
</feature>
<feature type="domain" description="Small ribosomal subunit protein uS4 N-terminal" evidence="11">
    <location>
        <begin position="3"/>
        <end position="92"/>
    </location>
</feature>
<dbReference type="Gene3D" id="3.10.290.10">
    <property type="entry name" value="RNA-binding S4 domain"/>
    <property type="match status" value="1"/>
</dbReference>
<evidence type="ECO:0000256" key="9">
    <source>
        <dbReference type="SAM" id="MobiDB-lite"/>
    </source>
</evidence>
<evidence type="ECO:0000256" key="5">
    <source>
        <dbReference type="ARBA" id="ARBA00023274"/>
    </source>
</evidence>